<reference evidence="1 2" key="1">
    <citation type="submission" date="2019-03" db="EMBL/GenBank/DDBJ databases">
        <title>First draft genome of Liparis tanakae, snailfish: a comprehensive survey of snailfish specific genes.</title>
        <authorList>
            <person name="Kim W."/>
            <person name="Song I."/>
            <person name="Jeong J.-H."/>
            <person name="Kim D."/>
            <person name="Kim S."/>
            <person name="Ryu S."/>
            <person name="Song J.Y."/>
            <person name="Lee S.K."/>
        </authorList>
    </citation>
    <scope>NUCLEOTIDE SEQUENCE [LARGE SCALE GENOMIC DNA]</scope>
    <source>
        <tissue evidence="1">Muscle</tissue>
    </source>
</reference>
<dbReference type="Proteomes" id="UP000314294">
    <property type="component" value="Unassembled WGS sequence"/>
</dbReference>
<sequence>MAGGSLPALIVTWTHGRSAVSGHEISREAFITRLFSSRTFKFSISSFLTTNSSLSRYIPSPPLSDSSSSVRPSMATFVSRAASWPGGDFLDSSLAANTGPDEMALVVSVGVVTRDKQVSATAWGMLGTWSVFIIKPGVGLSEEEGPRSYGLCWRSQRVRKAGGRVVPVHHPVKDSLPRRSFEEQRTRIVAATGSDTTERVARISRNENLKVEPVEQQMATQERLCVPFADKH</sequence>
<keyword evidence="2" id="KW-1185">Reference proteome</keyword>
<comment type="caution">
    <text evidence="1">The sequence shown here is derived from an EMBL/GenBank/DDBJ whole genome shotgun (WGS) entry which is preliminary data.</text>
</comment>
<proteinExistence type="predicted"/>
<evidence type="ECO:0000313" key="1">
    <source>
        <dbReference type="EMBL" id="TNN75835.1"/>
    </source>
</evidence>
<evidence type="ECO:0000313" key="2">
    <source>
        <dbReference type="Proteomes" id="UP000314294"/>
    </source>
</evidence>
<gene>
    <name evidence="1" type="ORF">EYF80_013982</name>
</gene>
<name>A0A4Z2IE69_9TELE</name>
<accession>A0A4Z2IE69</accession>
<organism evidence="1 2">
    <name type="scientific">Liparis tanakae</name>
    <name type="common">Tanaka's snailfish</name>
    <dbReference type="NCBI Taxonomy" id="230148"/>
    <lineage>
        <taxon>Eukaryota</taxon>
        <taxon>Metazoa</taxon>
        <taxon>Chordata</taxon>
        <taxon>Craniata</taxon>
        <taxon>Vertebrata</taxon>
        <taxon>Euteleostomi</taxon>
        <taxon>Actinopterygii</taxon>
        <taxon>Neopterygii</taxon>
        <taxon>Teleostei</taxon>
        <taxon>Neoteleostei</taxon>
        <taxon>Acanthomorphata</taxon>
        <taxon>Eupercaria</taxon>
        <taxon>Perciformes</taxon>
        <taxon>Cottioidei</taxon>
        <taxon>Cottales</taxon>
        <taxon>Liparidae</taxon>
        <taxon>Liparis</taxon>
    </lineage>
</organism>
<dbReference type="AlphaFoldDB" id="A0A4Z2IE69"/>
<dbReference type="EMBL" id="SRLO01000099">
    <property type="protein sequence ID" value="TNN75835.1"/>
    <property type="molecule type" value="Genomic_DNA"/>
</dbReference>
<protein>
    <submittedName>
        <fullName evidence="1">Uncharacterized protein</fullName>
    </submittedName>
</protein>